<feature type="region of interest" description="Disordered" evidence="3">
    <location>
        <begin position="833"/>
        <end position="855"/>
    </location>
</feature>
<proteinExistence type="predicted"/>
<feature type="transmembrane region" description="Helical" evidence="4">
    <location>
        <begin position="916"/>
        <end position="941"/>
    </location>
</feature>
<feature type="compositionally biased region" description="Basic and acidic residues" evidence="3">
    <location>
        <begin position="833"/>
        <end position="844"/>
    </location>
</feature>
<feature type="transmembrane region" description="Helical" evidence="4">
    <location>
        <begin position="1391"/>
        <end position="1415"/>
    </location>
</feature>
<dbReference type="Gene3D" id="3.40.50.12780">
    <property type="entry name" value="N-terminal domain of ligase-like"/>
    <property type="match status" value="1"/>
</dbReference>
<feature type="region of interest" description="Disordered" evidence="3">
    <location>
        <begin position="1"/>
        <end position="65"/>
    </location>
</feature>
<evidence type="ECO:0000256" key="4">
    <source>
        <dbReference type="SAM" id="Phobius"/>
    </source>
</evidence>
<feature type="domain" description="Carrier" evidence="5">
    <location>
        <begin position="759"/>
        <end position="836"/>
    </location>
</feature>
<evidence type="ECO:0000313" key="7">
    <source>
        <dbReference type="Proteomes" id="UP000002009"/>
    </source>
</evidence>
<dbReference type="SUPFAM" id="SSF47336">
    <property type="entry name" value="ACP-like"/>
    <property type="match status" value="1"/>
</dbReference>
<accession>C1E1Q1</accession>
<feature type="compositionally biased region" description="Basic and acidic residues" evidence="3">
    <location>
        <begin position="1631"/>
        <end position="1644"/>
    </location>
</feature>
<dbReference type="SUPFAM" id="SSF56801">
    <property type="entry name" value="Acetyl-CoA synthetase-like"/>
    <property type="match status" value="2"/>
</dbReference>
<feature type="transmembrane region" description="Helical" evidence="4">
    <location>
        <begin position="867"/>
        <end position="886"/>
    </location>
</feature>
<dbReference type="eggNOG" id="KOG1176">
    <property type="taxonomic scope" value="Eukaryota"/>
</dbReference>
<feature type="transmembrane region" description="Helical" evidence="4">
    <location>
        <begin position="1435"/>
        <end position="1457"/>
    </location>
</feature>
<dbReference type="Pfam" id="PF13193">
    <property type="entry name" value="AMP-binding_C"/>
    <property type="match status" value="1"/>
</dbReference>
<feature type="transmembrane region" description="Helical" evidence="4">
    <location>
        <begin position="973"/>
        <end position="990"/>
    </location>
</feature>
<dbReference type="KEGG" id="mis:MICPUN_93685"/>
<dbReference type="Gene3D" id="1.10.1200.10">
    <property type="entry name" value="ACP-like"/>
    <property type="match status" value="1"/>
</dbReference>
<evidence type="ECO:0000313" key="6">
    <source>
        <dbReference type="EMBL" id="ACO62208.1"/>
    </source>
</evidence>
<keyword evidence="7" id="KW-1185">Reference proteome</keyword>
<dbReference type="InParanoid" id="C1E1Q1"/>
<evidence type="ECO:0000256" key="2">
    <source>
        <dbReference type="ARBA" id="ARBA00022553"/>
    </source>
</evidence>
<gene>
    <name evidence="6" type="ORF">MICPUN_93685</name>
</gene>
<dbReference type="InterPro" id="IPR020806">
    <property type="entry name" value="PKS_PP-bd"/>
</dbReference>
<dbReference type="Pfam" id="PF00501">
    <property type="entry name" value="AMP-binding"/>
    <property type="match status" value="1"/>
</dbReference>
<feature type="region of interest" description="Disordered" evidence="3">
    <location>
        <begin position="1631"/>
        <end position="1664"/>
    </location>
</feature>
<dbReference type="InterPro" id="IPR036736">
    <property type="entry name" value="ACP-like_sf"/>
</dbReference>
<feature type="compositionally biased region" description="Polar residues" evidence="3">
    <location>
        <begin position="9"/>
        <end position="25"/>
    </location>
</feature>
<keyword evidence="2" id="KW-0597">Phosphoprotein</keyword>
<dbReference type="PANTHER" id="PTHR43201">
    <property type="entry name" value="ACYL-COA SYNTHETASE"/>
    <property type="match status" value="1"/>
</dbReference>
<dbReference type="eggNOG" id="KOG1178">
    <property type="taxonomic scope" value="Eukaryota"/>
</dbReference>
<dbReference type="InterPro" id="IPR025110">
    <property type="entry name" value="AMP-bd_C"/>
</dbReference>
<dbReference type="InterPro" id="IPR011004">
    <property type="entry name" value="Trimer_LpxA-like_sf"/>
</dbReference>
<keyword evidence="1" id="KW-0596">Phosphopantetheine</keyword>
<dbReference type="Gene3D" id="3.30.300.30">
    <property type="match status" value="2"/>
</dbReference>
<dbReference type="InterPro" id="IPR042099">
    <property type="entry name" value="ANL_N_sf"/>
</dbReference>
<organism evidence="6 7">
    <name type="scientific">Micromonas commoda (strain RCC299 / NOUM17 / CCMP2709)</name>
    <name type="common">Picoplanktonic green alga</name>
    <dbReference type="NCBI Taxonomy" id="296587"/>
    <lineage>
        <taxon>Eukaryota</taxon>
        <taxon>Viridiplantae</taxon>
        <taxon>Chlorophyta</taxon>
        <taxon>Mamiellophyceae</taxon>
        <taxon>Mamiellales</taxon>
        <taxon>Mamiellaceae</taxon>
        <taxon>Micromonas</taxon>
    </lineage>
</organism>
<feature type="region of interest" description="Disordered" evidence="3">
    <location>
        <begin position="253"/>
        <end position="273"/>
    </location>
</feature>
<evidence type="ECO:0000256" key="1">
    <source>
        <dbReference type="ARBA" id="ARBA00022450"/>
    </source>
</evidence>
<sequence>MAGAASEASDLTTPLISGNQPAATFSSRGGNRRSGRRRASGESGAGAHDSDGGSPAPRHSHVESPLAAADHEGITVEPLAPLADLLVEATNTRVRQGYLSGDWLAERLPAYSSISDLIANSSRPAITPVDARASLTHTQLKDLIYRVDDELKTWGVTQAGSRVGVAVPNGPELMSVLLSVIDRHTCVPVNPATTPQEMHEELRATGVVALVYQGGNEMAVTMRKLCEKLKIVPLAITPDPNVGGLFSISSDAGDASGSRAGPGTYAPPDSDKNRTALVLHTSGSTGKKKIVPISLHQLVLGATAIGASSGLGQNDVCLNFMPLFHVGGICRNLLAPIFAGGSTVAMPFFDADDFWQTAVQKQCTWYYGAPTMHLLVVNSAKAMPTDQIPETKIRFIANAAGPLLPSVAIELRKVFNGAAVLTSYGMTECMPIACPPPGYALERAGSSGQAICPEIAIVDDSGERVANGRVAHIVVKGSIVTRGYENDPEATKASFHPGGWFKTGDMGWMDADGYLYVTGRSKEVINRGGEIISPAEVEEALQSHPGVADVVAISIPHATLQETVAVVVVPTRGIQEPGLRQLCQHASDRLPPAKWPQCLVLVESIPKLATGKVSRSAIAKSLDIQEIRDGMWELDVTFEASLEVNAGRGSSGVAGHRAIATRDEATKRVAEALSKASGVEDTAACIDTTGSNALIGAVTPADADTEKVMSFACRCLPGFLEPKDVIAVDEIPRAADGKCDAQALLALWKGQKAAGVNGAAFTATQRAVAEAWANTLNCDARTVGLDDDFFQVGGSSIVAGQLAADIRRKLSSNLTGADIFRYRTVKEIAAKVEKEGGGTKDGNKTEGGLPPSMASKPLGPMEWTRSYSSTSFFALLFQSLPLLVFAPMQKILRWTIFLNMAAGVDPENEHFHHLRLVAFFVALVFTGLISFVLFPVMTVMLKWTVLGRLKPGLHPLWGSVYIRWWLSNKAVEVSGFGIFGMSDGLFRIYLRMMGARVGRGAKIGRLVRIADFDMLEIHTNAAVDDYAHLRAAEVRRGALRVAPVYLGPGSTVCTRAVVGPGGVVPQGATLGPYMSWRELDVTNPKTMAQMEEHRKIARMRQPQPGFGSQMLAWPIVFVCEVVAWIPWIFVFVVLIRSQGLYLSIPGQGGLHDCITWFMDPFRLGVIFAARVGHNIFGPLLQLIWIVLVKWIVVGKFKPGPLPRTYLAREWELTRRWLMNKLLPKGDFRGALAVLGKHYEYTSIVYRMLGAKIGKRVFWPGSGVLVADGMYDLVDIGDDVVWGSRSMVFPADCTSSLPVSICRGANVSDRCVIYAGVTLMDDACLGSGAVAPRKMKYDYGSIHVGSRNGACVQLDPGSKPDDSVPREPKPFGRAVYQRKATYFLPHWQVMPFVFSFFIALRTAYSVMPIWVSWYLVAIITWDLGNNFWTEMPEWRYLLLLIFVYLWVNMIHVVVRFIIDTGLKWLIIGRREPGLYPWDRSSYCIRWKIFESLCSDTLHSLRLIGGSAFLPFFYNIMGSRIGRRVCLYPTGADPPMVEPDLVVIEDGACVNFTHIICHTNTLGSFALNHIVIKSGATLSTESRIMGGVVIGEDAVLLEHTMAMVGDVVEPGDIWQGWPVQAIAKADEVAKSAKDSAEKAEKVHEGKVLPLGLKEMPKPHKSYGSHR</sequence>
<dbReference type="GO" id="GO:0006631">
    <property type="term" value="P:fatty acid metabolic process"/>
    <property type="evidence" value="ECO:0007669"/>
    <property type="project" value="TreeGrafter"/>
</dbReference>
<dbReference type="InterPro" id="IPR009081">
    <property type="entry name" value="PP-bd_ACP"/>
</dbReference>
<dbReference type="GO" id="GO:0031956">
    <property type="term" value="F:medium-chain fatty acid-CoA ligase activity"/>
    <property type="evidence" value="ECO:0007669"/>
    <property type="project" value="TreeGrafter"/>
</dbReference>
<feature type="transmembrane region" description="Helical" evidence="4">
    <location>
        <begin position="1110"/>
        <end position="1135"/>
    </location>
</feature>
<dbReference type="PANTHER" id="PTHR43201:SF10">
    <property type="entry name" value="CARRIER DOMAIN-CONTAINING PROTEIN"/>
    <property type="match status" value="1"/>
</dbReference>
<dbReference type="EMBL" id="CP001324">
    <property type="protein sequence ID" value="ACO62208.1"/>
    <property type="molecule type" value="Genomic_DNA"/>
</dbReference>
<dbReference type="SMART" id="SM00823">
    <property type="entry name" value="PKS_PP"/>
    <property type="match status" value="1"/>
</dbReference>
<dbReference type="SUPFAM" id="SSF51161">
    <property type="entry name" value="Trimeric LpxA-like enzymes"/>
    <property type="match status" value="3"/>
</dbReference>
<evidence type="ECO:0000256" key="3">
    <source>
        <dbReference type="SAM" id="MobiDB-lite"/>
    </source>
</evidence>
<reference evidence="6 7" key="1">
    <citation type="journal article" date="2009" name="Science">
        <title>Green evolution and dynamic adaptations revealed by genomes of the marine picoeukaryotes Micromonas.</title>
        <authorList>
            <person name="Worden A.Z."/>
            <person name="Lee J.H."/>
            <person name="Mock T."/>
            <person name="Rouze P."/>
            <person name="Simmons M.P."/>
            <person name="Aerts A.L."/>
            <person name="Allen A.E."/>
            <person name="Cuvelier M.L."/>
            <person name="Derelle E."/>
            <person name="Everett M.V."/>
            <person name="Foulon E."/>
            <person name="Grimwood J."/>
            <person name="Gundlach H."/>
            <person name="Henrissat B."/>
            <person name="Napoli C."/>
            <person name="McDonald S.M."/>
            <person name="Parker M.S."/>
            <person name="Rombauts S."/>
            <person name="Salamov A."/>
            <person name="Von Dassow P."/>
            <person name="Badger J.H."/>
            <person name="Coutinho P.M."/>
            <person name="Demir E."/>
            <person name="Dubchak I."/>
            <person name="Gentemann C."/>
            <person name="Eikrem W."/>
            <person name="Gready J.E."/>
            <person name="John U."/>
            <person name="Lanier W."/>
            <person name="Lindquist E.A."/>
            <person name="Lucas S."/>
            <person name="Mayer K.F."/>
            <person name="Moreau H."/>
            <person name="Not F."/>
            <person name="Otillar R."/>
            <person name="Panaud O."/>
            <person name="Pangilinan J."/>
            <person name="Paulsen I."/>
            <person name="Piegu B."/>
            <person name="Poliakov A."/>
            <person name="Robbens S."/>
            <person name="Schmutz J."/>
            <person name="Toulza E."/>
            <person name="Wyss T."/>
            <person name="Zelensky A."/>
            <person name="Zhou K."/>
            <person name="Armbrust E.V."/>
            <person name="Bhattacharya D."/>
            <person name="Goodenough U.W."/>
            <person name="Van de Peer Y."/>
            <person name="Grigoriev I.V."/>
        </authorList>
    </citation>
    <scope>NUCLEOTIDE SEQUENCE [LARGE SCALE GENOMIC DNA]</scope>
    <source>
        <strain evidence="7">RCC299 / NOUM17</strain>
    </source>
</reference>
<dbReference type="GO" id="GO:0031177">
    <property type="term" value="F:phosphopantetheine binding"/>
    <property type="evidence" value="ECO:0007669"/>
    <property type="project" value="InterPro"/>
</dbReference>
<feature type="transmembrane region" description="Helical" evidence="4">
    <location>
        <begin position="1175"/>
        <end position="1193"/>
    </location>
</feature>
<dbReference type="PROSITE" id="PS50075">
    <property type="entry name" value="CARRIER"/>
    <property type="match status" value="1"/>
</dbReference>
<dbReference type="OMA" id="HTRWWLT"/>
<dbReference type="InterPro" id="IPR045851">
    <property type="entry name" value="AMP-bd_C_sf"/>
</dbReference>
<dbReference type="Proteomes" id="UP000002009">
    <property type="component" value="Chromosome 3"/>
</dbReference>
<dbReference type="RefSeq" id="XP_002500950.1">
    <property type="nucleotide sequence ID" value="XM_002500904.1"/>
</dbReference>
<protein>
    <recommendedName>
        <fullName evidence="5">Carrier domain-containing protein</fullName>
    </recommendedName>
</protein>
<dbReference type="STRING" id="296587.C1E1Q1"/>
<dbReference type="Gene3D" id="2.160.10.10">
    <property type="entry name" value="Hexapeptide repeat proteins"/>
    <property type="match status" value="2"/>
</dbReference>
<keyword evidence="4" id="KW-0472">Membrane</keyword>
<keyword evidence="4" id="KW-0812">Transmembrane</keyword>
<feature type="compositionally biased region" description="Low complexity" evidence="3">
    <location>
        <begin position="41"/>
        <end position="56"/>
    </location>
</feature>
<dbReference type="GeneID" id="8242139"/>
<evidence type="ECO:0000259" key="5">
    <source>
        <dbReference type="PROSITE" id="PS50075"/>
    </source>
</evidence>
<dbReference type="InterPro" id="IPR000873">
    <property type="entry name" value="AMP-dep_synth/lig_dom"/>
</dbReference>
<keyword evidence="4" id="KW-1133">Transmembrane helix</keyword>
<name>C1E1Q1_MICCC</name>
<dbReference type="OrthoDB" id="3633556at2759"/>
<dbReference type="Pfam" id="PF00550">
    <property type="entry name" value="PP-binding"/>
    <property type="match status" value="1"/>
</dbReference>